<dbReference type="Proteomes" id="UP000001996">
    <property type="component" value="Unassembled WGS sequence"/>
</dbReference>
<feature type="compositionally biased region" description="Polar residues" evidence="1">
    <location>
        <begin position="1"/>
        <end position="31"/>
    </location>
</feature>
<reference evidence="2 3" key="1">
    <citation type="journal article" date="2009" name="Nature">
        <title>Evolution of pathogenicity and sexual reproduction in eight Candida genomes.</title>
        <authorList>
            <person name="Butler G."/>
            <person name="Rasmussen M.D."/>
            <person name="Lin M.F."/>
            <person name="Santos M.A."/>
            <person name="Sakthikumar S."/>
            <person name="Munro C.A."/>
            <person name="Rheinbay E."/>
            <person name="Grabherr M."/>
            <person name="Forche A."/>
            <person name="Reedy J.L."/>
            <person name="Agrafioti I."/>
            <person name="Arnaud M.B."/>
            <person name="Bates S."/>
            <person name="Brown A.J."/>
            <person name="Brunke S."/>
            <person name="Costanzo M.C."/>
            <person name="Fitzpatrick D.A."/>
            <person name="de Groot P.W."/>
            <person name="Harris D."/>
            <person name="Hoyer L.L."/>
            <person name="Hube B."/>
            <person name="Klis F.M."/>
            <person name="Kodira C."/>
            <person name="Lennard N."/>
            <person name="Logue M.E."/>
            <person name="Martin R."/>
            <person name="Neiman A.M."/>
            <person name="Nikolaou E."/>
            <person name="Quail M.A."/>
            <person name="Quinn J."/>
            <person name="Santos M.C."/>
            <person name="Schmitzberger F.F."/>
            <person name="Sherlock G."/>
            <person name="Shah P."/>
            <person name="Silverstein K.A."/>
            <person name="Skrzypek M.S."/>
            <person name="Soll D."/>
            <person name="Staggs R."/>
            <person name="Stansfield I."/>
            <person name="Stumpf M.P."/>
            <person name="Sudbery P.E."/>
            <person name="Srikantha T."/>
            <person name="Zeng Q."/>
            <person name="Berman J."/>
            <person name="Berriman M."/>
            <person name="Heitman J."/>
            <person name="Gow N.A."/>
            <person name="Lorenz M.C."/>
            <person name="Birren B.W."/>
            <person name="Kellis M."/>
            <person name="Cuomo C.A."/>
        </authorList>
    </citation>
    <scope>NUCLEOTIDE SEQUENCE [LARGE SCALE GENOMIC DNA]</scope>
    <source>
        <strain evidence="3">ATCC 11503 / BCRC 21390 / CBS 2605 / JCM 1781 / NBRC 1676 / NRRL YB-4239</strain>
    </source>
</reference>
<feature type="compositionally biased region" description="Basic and acidic residues" evidence="1">
    <location>
        <begin position="516"/>
        <end position="534"/>
    </location>
</feature>
<feature type="region of interest" description="Disordered" evidence="1">
    <location>
        <begin position="1"/>
        <end position="68"/>
    </location>
</feature>
<feature type="compositionally biased region" description="Low complexity" evidence="1">
    <location>
        <begin position="402"/>
        <end position="416"/>
    </location>
</feature>
<dbReference type="HOGENOM" id="CLU_501582_0_0_1"/>
<feature type="compositionally biased region" description="Polar residues" evidence="1">
    <location>
        <begin position="463"/>
        <end position="479"/>
    </location>
</feature>
<dbReference type="EMBL" id="CH981530">
    <property type="protein sequence ID" value="EDK46780.1"/>
    <property type="molecule type" value="Genomic_DNA"/>
</dbReference>
<dbReference type="GeneID" id="5231087"/>
<protein>
    <submittedName>
        <fullName evidence="2">Uncharacterized protein</fullName>
    </submittedName>
</protein>
<dbReference type="KEGG" id="lel:PVL30_005704"/>
<dbReference type="VEuPathDB" id="FungiDB:LELG_04961"/>
<feature type="region of interest" description="Disordered" evidence="1">
    <location>
        <begin position="301"/>
        <end position="322"/>
    </location>
</feature>
<sequence length="543" mass="59249">MDTDAFSTASHTLKGRQTSLQMPMDNVNASADVSGKKKNRFRKKNKDKSSRSRCNNGDNNGGNYSDVESVDPEVKELIRGREKLTFGAEICLLGKPHLGGNSASAAAAAAAAAATDNVGGVGGSNELNSLSYNDLTSSINYTPAKLVDAKGNVFQLHPSGYVTPYKQAMGHIGGYSNIHYVQPVQQRPIQMQMQMQMQMPQQRPLQFYPIAPEGYNSTTHTSSSMSSMRKRNKAFQNLNTSLFAKNRLKLVQQNVLCKPCFFGDIDLSTSNRFGDLDSTTRIMSSSANTSLRSSYRNSLRSSFASTTRNDNRSTKLPPTSNDEIKVDEVDEVEKPVVSDEISWKEGTVAASEPMMEHDIVNVRQDEDFPGGVDCKGVVGQNEVEKEKDVTNTIEDETMLESGDGNNDGDGNSIGNVDRIDNDEGNSNGHDNGNGNGIDYCKHRDGGLTDEETDLKKELDGDTPISTDFEISTDDNSLNSGAVEKHGDQNGTDPAMKINDDTEGTGENSKDGSCYQVEEKDRCREENSDIVKNPEDISEDTVMN</sequence>
<evidence type="ECO:0000313" key="2">
    <source>
        <dbReference type="EMBL" id="EDK46780.1"/>
    </source>
</evidence>
<feature type="compositionally biased region" description="Low complexity" evidence="1">
    <location>
        <begin position="52"/>
        <end position="63"/>
    </location>
</feature>
<name>A5E5S2_LODEL</name>
<organism evidence="2 3">
    <name type="scientific">Lodderomyces elongisporus (strain ATCC 11503 / CBS 2605 / JCM 1781 / NBRC 1676 / NRRL YB-4239)</name>
    <name type="common">Yeast</name>
    <name type="synonym">Saccharomyces elongisporus</name>
    <dbReference type="NCBI Taxonomy" id="379508"/>
    <lineage>
        <taxon>Eukaryota</taxon>
        <taxon>Fungi</taxon>
        <taxon>Dikarya</taxon>
        <taxon>Ascomycota</taxon>
        <taxon>Saccharomycotina</taxon>
        <taxon>Pichiomycetes</taxon>
        <taxon>Debaryomycetaceae</taxon>
        <taxon>Candida/Lodderomyces clade</taxon>
        <taxon>Lodderomyces</taxon>
    </lineage>
</organism>
<gene>
    <name evidence="2" type="ORF">LELG_04961</name>
</gene>
<feature type="compositionally biased region" description="Low complexity" evidence="1">
    <location>
        <begin position="424"/>
        <end position="437"/>
    </location>
</feature>
<feature type="compositionally biased region" description="Polar residues" evidence="1">
    <location>
        <begin position="303"/>
        <end position="321"/>
    </location>
</feature>
<evidence type="ECO:0000313" key="3">
    <source>
        <dbReference type="Proteomes" id="UP000001996"/>
    </source>
</evidence>
<dbReference type="AlphaFoldDB" id="A5E5S2"/>
<feature type="compositionally biased region" description="Basic residues" evidence="1">
    <location>
        <begin position="36"/>
        <end position="46"/>
    </location>
</feature>
<dbReference type="InParanoid" id="A5E5S2"/>
<dbReference type="OrthoDB" id="4026506at2759"/>
<proteinExistence type="predicted"/>
<feature type="region of interest" description="Disordered" evidence="1">
    <location>
        <begin position="454"/>
        <end position="543"/>
    </location>
</feature>
<feature type="region of interest" description="Disordered" evidence="1">
    <location>
        <begin position="388"/>
        <end position="437"/>
    </location>
</feature>
<evidence type="ECO:0000256" key="1">
    <source>
        <dbReference type="SAM" id="MobiDB-lite"/>
    </source>
</evidence>
<accession>A5E5S2</accession>
<keyword evidence="3" id="KW-1185">Reference proteome</keyword>